<evidence type="ECO:0000259" key="5">
    <source>
        <dbReference type="PROSITE" id="PS01124"/>
    </source>
</evidence>
<protein>
    <submittedName>
        <fullName evidence="6">Cupin domain-containing protein</fullName>
    </submittedName>
</protein>
<dbReference type="Pfam" id="PF12833">
    <property type="entry name" value="HTH_18"/>
    <property type="match status" value="1"/>
</dbReference>
<accession>A0ABU4HIC2</accession>
<dbReference type="InterPro" id="IPR032783">
    <property type="entry name" value="AraC_lig"/>
</dbReference>
<dbReference type="EMBL" id="JAWSTH010000002">
    <property type="protein sequence ID" value="MDW5593064.1"/>
    <property type="molecule type" value="Genomic_DNA"/>
</dbReference>
<dbReference type="SUPFAM" id="SSF46689">
    <property type="entry name" value="Homeodomain-like"/>
    <property type="match status" value="1"/>
</dbReference>
<evidence type="ECO:0000313" key="7">
    <source>
        <dbReference type="Proteomes" id="UP001284601"/>
    </source>
</evidence>
<dbReference type="InterPro" id="IPR009057">
    <property type="entry name" value="Homeodomain-like_sf"/>
</dbReference>
<dbReference type="InterPro" id="IPR018062">
    <property type="entry name" value="HTH_AraC-typ_CS"/>
</dbReference>
<evidence type="ECO:0000256" key="4">
    <source>
        <dbReference type="SAM" id="MobiDB-lite"/>
    </source>
</evidence>
<sequence>MVDDPLSDALALVDARCVVSGAFSAAGTWALRFAAESRLKLTAAVRGSCWVIVDAAGEPVFLRAGDVAVINRHDRLVLASDREPRTTPREAHPLFVRAGRSMLRLGAAEESVIVGAHVDVDHGGDDLLLASLPAVTKIGTDQPEAPVIAWLLDRLLSETIAGRPGAVFATRQHAQLLFVEVLRACLREPAAFPNGWLRALSDPASRQRFAACTATPPDDGTSKTWPRPAGCRARRSKRASRRPRVFAPMAYLHAWRIRLAQRALRDDDVPIATLTTMLGYGSDSAFSTAFKRTVGVAPRHDREATTDRSA</sequence>
<reference evidence="7" key="1">
    <citation type="submission" date="2023-07" db="EMBL/GenBank/DDBJ databases">
        <title>Conexibacter stalactiti sp. nov., isolated from stalactites in a lava cave and emended description of the genus Conexibacter.</title>
        <authorList>
            <person name="Lee S.D."/>
        </authorList>
    </citation>
    <scope>NUCLEOTIDE SEQUENCE [LARGE SCALE GENOMIC DNA]</scope>
    <source>
        <strain evidence="7">KCTC 39840</strain>
    </source>
</reference>
<dbReference type="PROSITE" id="PS01124">
    <property type="entry name" value="HTH_ARAC_FAMILY_2"/>
    <property type="match status" value="1"/>
</dbReference>
<evidence type="ECO:0000256" key="2">
    <source>
        <dbReference type="ARBA" id="ARBA00023125"/>
    </source>
</evidence>
<evidence type="ECO:0000256" key="3">
    <source>
        <dbReference type="ARBA" id="ARBA00023163"/>
    </source>
</evidence>
<dbReference type="PANTHER" id="PTHR46796:SF7">
    <property type="entry name" value="ARAC FAMILY TRANSCRIPTIONAL REGULATOR"/>
    <property type="match status" value="1"/>
</dbReference>
<dbReference type="PROSITE" id="PS00041">
    <property type="entry name" value="HTH_ARAC_FAMILY_1"/>
    <property type="match status" value="1"/>
</dbReference>
<evidence type="ECO:0000313" key="6">
    <source>
        <dbReference type="EMBL" id="MDW5593064.1"/>
    </source>
</evidence>
<name>A0ABU4HIC2_9ACTN</name>
<feature type="domain" description="HTH araC/xylS-type" evidence="5">
    <location>
        <begin position="247"/>
        <end position="304"/>
    </location>
</feature>
<feature type="region of interest" description="Disordered" evidence="4">
    <location>
        <begin position="213"/>
        <end position="239"/>
    </location>
</feature>
<keyword evidence="3" id="KW-0804">Transcription</keyword>
<dbReference type="InterPro" id="IPR050204">
    <property type="entry name" value="AraC_XylS_family_regulators"/>
</dbReference>
<keyword evidence="1" id="KW-0805">Transcription regulation</keyword>
<keyword evidence="2" id="KW-0238">DNA-binding</keyword>
<dbReference type="InterPro" id="IPR018060">
    <property type="entry name" value="HTH_AraC"/>
</dbReference>
<proteinExistence type="predicted"/>
<dbReference type="Pfam" id="PF12852">
    <property type="entry name" value="Cupin_6"/>
    <property type="match status" value="1"/>
</dbReference>
<dbReference type="SMART" id="SM00342">
    <property type="entry name" value="HTH_ARAC"/>
    <property type="match status" value="1"/>
</dbReference>
<organism evidence="6 7">
    <name type="scientific">Conexibacter stalactiti</name>
    <dbReference type="NCBI Taxonomy" id="1940611"/>
    <lineage>
        <taxon>Bacteria</taxon>
        <taxon>Bacillati</taxon>
        <taxon>Actinomycetota</taxon>
        <taxon>Thermoleophilia</taxon>
        <taxon>Solirubrobacterales</taxon>
        <taxon>Conexibacteraceae</taxon>
        <taxon>Conexibacter</taxon>
    </lineage>
</organism>
<dbReference type="Proteomes" id="UP001284601">
    <property type="component" value="Unassembled WGS sequence"/>
</dbReference>
<keyword evidence="7" id="KW-1185">Reference proteome</keyword>
<dbReference type="PANTHER" id="PTHR46796">
    <property type="entry name" value="HTH-TYPE TRANSCRIPTIONAL ACTIVATOR RHAS-RELATED"/>
    <property type="match status" value="1"/>
</dbReference>
<comment type="caution">
    <text evidence="6">The sequence shown here is derived from an EMBL/GenBank/DDBJ whole genome shotgun (WGS) entry which is preliminary data.</text>
</comment>
<dbReference type="Gene3D" id="1.10.10.60">
    <property type="entry name" value="Homeodomain-like"/>
    <property type="match status" value="1"/>
</dbReference>
<evidence type="ECO:0000256" key="1">
    <source>
        <dbReference type="ARBA" id="ARBA00023015"/>
    </source>
</evidence>
<gene>
    <name evidence="6" type="ORF">R7226_01855</name>
</gene>